<evidence type="ECO:0000313" key="7">
    <source>
        <dbReference type="EMBL" id="GGM02523.1"/>
    </source>
</evidence>
<evidence type="ECO:0000256" key="5">
    <source>
        <dbReference type="NCBIfam" id="TIGR01378"/>
    </source>
</evidence>
<dbReference type="AlphaFoldDB" id="A0A917SZB7"/>
<dbReference type="CDD" id="cd07995">
    <property type="entry name" value="TPK"/>
    <property type="match status" value="1"/>
</dbReference>
<dbReference type="SUPFAM" id="SSF63862">
    <property type="entry name" value="Thiamin pyrophosphokinase, substrate-binding domain"/>
    <property type="match status" value="1"/>
</dbReference>
<dbReference type="GO" id="GO:0004788">
    <property type="term" value="F:thiamine diphosphokinase activity"/>
    <property type="evidence" value="ECO:0007669"/>
    <property type="project" value="UniProtKB-UniRule"/>
</dbReference>
<dbReference type="InterPro" id="IPR036371">
    <property type="entry name" value="TPK_B1-bd_sf"/>
</dbReference>
<keyword evidence="1" id="KW-0808">Transferase</keyword>
<dbReference type="InterPro" id="IPR053149">
    <property type="entry name" value="TPK"/>
</dbReference>
<evidence type="ECO:0000256" key="1">
    <source>
        <dbReference type="ARBA" id="ARBA00022679"/>
    </source>
</evidence>
<keyword evidence="4" id="KW-0067">ATP-binding</keyword>
<dbReference type="GO" id="GO:0009229">
    <property type="term" value="P:thiamine diphosphate biosynthetic process"/>
    <property type="evidence" value="ECO:0007669"/>
    <property type="project" value="InterPro"/>
</dbReference>
<organism evidence="7 8">
    <name type="scientific">Pseudooceanicola nanhaiensis</name>
    <dbReference type="NCBI Taxonomy" id="375761"/>
    <lineage>
        <taxon>Bacteria</taxon>
        <taxon>Pseudomonadati</taxon>
        <taxon>Pseudomonadota</taxon>
        <taxon>Alphaproteobacteria</taxon>
        <taxon>Rhodobacterales</taxon>
        <taxon>Paracoccaceae</taxon>
        <taxon>Pseudooceanicola</taxon>
    </lineage>
</organism>
<sequence>MLPLVSLETVALLGGAPVSAALLDEVFALSGPVVGVDGGAAHALDRGRLPEAVIGDLDSLDAVRMDDLPADRLHVIAEQETTDFDKALRHVEAPLVLGAGFAGGRADHALAAYTVLLRHPDRRCLLAGEAEVVFLCPPELTLTPPPGSWLSLYPLGAVTGRSEGLEWPIDGLDFAPDRRVGTSNRVSGPVHLSFDAPLMLVIMPRAELAATAHALAAAPARWPARA</sequence>
<dbReference type="Gene3D" id="3.40.50.10240">
    <property type="entry name" value="Thiamin pyrophosphokinase, catalytic domain"/>
    <property type="match status" value="1"/>
</dbReference>
<evidence type="ECO:0000256" key="3">
    <source>
        <dbReference type="ARBA" id="ARBA00022777"/>
    </source>
</evidence>
<keyword evidence="8" id="KW-1185">Reference proteome</keyword>
<evidence type="ECO:0000256" key="2">
    <source>
        <dbReference type="ARBA" id="ARBA00022741"/>
    </source>
</evidence>
<dbReference type="PANTHER" id="PTHR41299">
    <property type="entry name" value="THIAMINE PYROPHOSPHOKINASE"/>
    <property type="match status" value="1"/>
</dbReference>
<dbReference type="SMART" id="SM00983">
    <property type="entry name" value="TPK_B1_binding"/>
    <property type="match status" value="1"/>
</dbReference>
<dbReference type="GO" id="GO:0005524">
    <property type="term" value="F:ATP binding"/>
    <property type="evidence" value="ECO:0007669"/>
    <property type="project" value="UniProtKB-KW"/>
</dbReference>
<protein>
    <recommendedName>
        <fullName evidence="5">Thiamine diphosphokinase</fullName>
        <ecNumber evidence="5">2.7.6.2</ecNumber>
    </recommendedName>
</protein>
<dbReference type="InterPro" id="IPR007371">
    <property type="entry name" value="TPK_catalytic"/>
</dbReference>
<dbReference type="InterPro" id="IPR007373">
    <property type="entry name" value="Thiamin_PyroPKinase_B1-bd"/>
</dbReference>
<evidence type="ECO:0000256" key="4">
    <source>
        <dbReference type="ARBA" id="ARBA00022840"/>
    </source>
</evidence>
<dbReference type="EC" id="2.7.6.2" evidence="5"/>
<dbReference type="GO" id="GO:0016301">
    <property type="term" value="F:kinase activity"/>
    <property type="evidence" value="ECO:0007669"/>
    <property type="project" value="UniProtKB-KW"/>
</dbReference>
<dbReference type="RefSeq" id="WP_028287593.1">
    <property type="nucleotide sequence ID" value="NZ_BMLF01000002.1"/>
</dbReference>
<evidence type="ECO:0000259" key="6">
    <source>
        <dbReference type="SMART" id="SM00983"/>
    </source>
</evidence>
<accession>A0A917SZB7</accession>
<dbReference type="Pfam" id="PF04265">
    <property type="entry name" value="TPK_B1_binding"/>
    <property type="match status" value="1"/>
</dbReference>
<feature type="domain" description="Thiamin pyrophosphokinase thiamin-binding" evidence="6">
    <location>
        <begin position="128"/>
        <end position="198"/>
    </location>
</feature>
<dbReference type="GO" id="GO:0006772">
    <property type="term" value="P:thiamine metabolic process"/>
    <property type="evidence" value="ECO:0007669"/>
    <property type="project" value="UniProtKB-UniRule"/>
</dbReference>
<dbReference type="NCBIfam" id="TIGR01378">
    <property type="entry name" value="thi_PPkinase"/>
    <property type="match status" value="1"/>
</dbReference>
<dbReference type="Pfam" id="PF04263">
    <property type="entry name" value="TPK_catalytic"/>
    <property type="match status" value="1"/>
</dbReference>
<dbReference type="SUPFAM" id="SSF63999">
    <property type="entry name" value="Thiamin pyrophosphokinase, catalytic domain"/>
    <property type="match status" value="1"/>
</dbReference>
<reference evidence="7" key="1">
    <citation type="journal article" date="2014" name="Int. J. Syst. Evol. Microbiol.">
        <title>Complete genome sequence of Corynebacterium casei LMG S-19264T (=DSM 44701T), isolated from a smear-ripened cheese.</title>
        <authorList>
            <consortium name="US DOE Joint Genome Institute (JGI-PGF)"/>
            <person name="Walter F."/>
            <person name="Albersmeier A."/>
            <person name="Kalinowski J."/>
            <person name="Ruckert C."/>
        </authorList>
    </citation>
    <scope>NUCLEOTIDE SEQUENCE</scope>
    <source>
        <strain evidence="7">CGMCC 1.6293</strain>
    </source>
</reference>
<comment type="caution">
    <text evidence="7">The sequence shown here is derived from an EMBL/GenBank/DDBJ whole genome shotgun (WGS) entry which is preliminary data.</text>
</comment>
<keyword evidence="3" id="KW-0418">Kinase</keyword>
<proteinExistence type="predicted"/>
<dbReference type="GO" id="GO:0030975">
    <property type="term" value="F:thiamine binding"/>
    <property type="evidence" value="ECO:0007669"/>
    <property type="project" value="InterPro"/>
</dbReference>
<dbReference type="PANTHER" id="PTHR41299:SF1">
    <property type="entry name" value="THIAMINE PYROPHOSPHOKINASE"/>
    <property type="match status" value="1"/>
</dbReference>
<reference evidence="7" key="2">
    <citation type="submission" date="2020-09" db="EMBL/GenBank/DDBJ databases">
        <authorList>
            <person name="Sun Q."/>
            <person name="Zhou Y."/>
        </authorList>
    </citation>
    <scope>NUCLEOTIDE SEQUENCE</scope>
    <source>
        <strain evidence="7">CGMCC 1.6293</strain>
    </source>
</reference>
<dbReference type="EMBL" id="BMLF01000002">
    <property type="protein sequence ID" value="GGM02523.1"/>
    <property type="molecule type" value="Genomic_DNA"/>
</dbReference>
<dbReference type="Proteomes" id="UP000649829">
    <property type="component" value="Unassembled WGS sequence"/>
</dbReference>
<gene>
    <name evidence="7" type="ORF">GCM10011534_25490</name>
</gene>
<keyword evidence="2" id="KW-0547">Nucleotide-binding</keyword>
<dbReference type="InterPro" id="IPR006282">
    <property type="entry name" value="Thi_PPkinase"/>
</dbReference>
<name>A0A917SZB7_9RHOB</name>
<dbReference type="InterPro" id="IPR036759">
    <property type="entry name" value="TPK_catalytic_sf"/>
</dbReference>
<evidence type="ECO:0000313" key="8">
    <source>
        <dbReference type="Proteomes" id="UP000649829"/>
    </source>
</evidence>